<gene>
    <name evidence="4" type="primary">ga25248</name>
    <name evidence="4" type="ORF">PR202_ga25248</name>
</gene>
<dbReference type="InterPro" id="IPR001360">
    <property type="entry name" value="Glyco_hydro_1"/>
</dbReference>
<evidence type="ECO:0000256" key="3">
    <source>
        <dbReference type="SAM" id="SignalP"/>
    </source>
</evidence>
<evidence type="ECO:0008006" key="6">
    <source>
        <dbReference type="Google" id="ProtNLM"/>
    </source>
</evidence>
<accession>A0AAV5DB64</accession>
<evidence type="ECO:0000256" key="1">
    <source>
        <dbReference type="ARBA" id="ARBA00010838"/>
    </source>
</evidence>
<dbReference type="SUPFAM" id="SSF51445">
    <property type="entry name" value="(Trans)glycosidases"/>
    <property type="match status" value="1"/>
</dbReference>
<keyword evidence="5" id="KW-1185">Reference proteome</keyword>
<keyword evidence="3" id="KW-0732">Signal</keyword>
<evidence type="ECO:0000256" key="2">
    <source>
        <dbReference type="RuleBase" id="RU003690"/>
    </source>
</evidence>
<protein>
    <recommendedName>
        <fullName evidence="6">Beta-glucosidase</fullName>
    </recommendedName>
</protein>
<dbReference type="AlphaFoldDB" id="A0AAV5DB64"/>
<dbReference type="Proteomes" id="UP001054889">
    <property type="component" value="Unassembled WGS sequence"/>
</dbReference>
<dbReference type="PANTHER" id="PTHR10353:SF56">
    <property type="entry name" value="BETA-GLUCOSIDASE 38"/>
    <property type="match status" value="1"/>
</dbReference>
<dbReference type="GO" id="GO:0008422">
    <property type="term" value="F:beta-glucosidase activity"/>
    <property type="evidence" value="ECO:0007669"/>
    <property type="project" value="UniProtKB-ARBA"/>
</dbReference>
<evidence type="ECO:0000313" key="4">
    <source>
        <dbReference type="EMBL" id="GJN07418.1"/>
    </source>
</evidence>
<reference evidence="4" key="1">
    <citation type="journal article" date="2018" name="DNA Res.">
        <title>Multiple hybrid de novo genome assembly of finger millet, an orphan allotetraploid crop.</title>
        <authorList>
            <person name="Hatakeyama M."/>
            <person name="Aluri S."/>
            <person name="Balachadran M.T."/>
            <person name="Sivarajan S.R."/>
            <person name="Patrignani A."/>
            <person name="Gruter S."/>
            <person name="Poveda L."/>
            <person name="Shimizu-Inatsugi R."/>
            <person name="Baeten J."/>
            <person name="Francoijs K.J."/>
            <person name="Nataraja K.N."/>
            <person name="Reddy Y.A.N."/>
            <person name="Phadnis S."/>
            <person name="Ravikumar R.L."/>
            <person name="Schlapbach R."/>
            <person name="Sreeman S.M."/>
            <person name="Shimizu K.K."/>
        </authorList>
    </citation>
    <scope>NUCLEOTIDE SEQUENCE</scope>
</reference>
<comment type="caution">
    <text evidence="4">The sequence shown here is derived from an EMBL/GenBank/DDBJ whole genome shotgun (WGS) entry which is preliminary data.</text>
</comment>
<name>A0AAV5DB64_ELECO</name>
<reference evidence="4" key="2">
    <citation type="submission" date="2021-12" db="EMBL/GenBank/DDBJ databases">
        <title>Resequencing data analysis of finger millet.</title>
        <authorList>
            <person name="Hatakeyama M."/>
            <person name="Aluri S."/>
            <person name="Balachadran M.T."/>
            <person name="Sivarajan S.R."/>
            <person name="Poveda L."/>
            <person name="Shimizu-Inatsugi R."/>
            <person name="Schlapbach R."/>
            <person name="Sreeman S.M."/>
            <person name="Shimizu K.K."/>
        </authorList>
    </citation>
    <scope>NUCLEOTIDE SEQUENCE</scope>
</reference>
<dbReference type="Gene3D" id="3.20.20.80">
    <property type="entry name" value="Glycosidases"/>
    <property type="match status" value="1"/>
</dbReference>
<organism evidence="4 5">
    <name type="scientific">Eleusine coracana subsp. coracana</name>
    <dbReference type="NCBI Taxonomy" id="191504"/>
    <lineage>
        <taxon>Eukaryota</taxon>
        <taxon>Viridiplantae</taxon>
        <taxon>Streptophyta</taxon>
        <taxon>Embryophyta</taxon>
        <taxon>Tracheophyta</taxon>
        <taxon>Spermatophyta</taxon>
        <taxon>Magnoliopsida</taxon>
        <taxon>Liliopsida</taxon>
        <taxon>Poales</taxon>
        <taxon>Poaceae</taxon>
        <taxon>PACMAD clade</taxon>
        <taxon>Chloridoideae</taxon>
        <taxon>Cynodonteae</taxon>
        <taxon>Eleusininae</taxon>
        <taxon>Eleusine</taxon>
    </lineage>
</organism>
<sequence length="207" mass="22538">METTPPLLVLLLQGLLGLSMALSVHGKVGENTNLTRESFPPGFVFGTASSAYQVEGNANKYGRGPCIWDTFLMHPGTTPDNATANVTVDEYHRYMGAGDMGVQSTVQTSVSRPNSAVKAQPNEELASHGREGVPQVVSEWECCDAHEEGRMVSEVDVFHDNLPGEDTFHITCSGIISRRLLHSSDYLVMFRHRGSEAGSNVRDFLAI</sequence>
<proteinExistence type="inferred from homology"/>
<comment type="similarity">
    <text evidence="1 2">Belongs to the glycosyl hydrolase 1 family.</text>
</comment>
<feature type="signal peptide" evidence="3">
    <location>
        <begin position="1"/>
        <end position="21"/>
    </location>
</feature>
<dbReference type="GO" id="GO:0005975">
    <property type="term" value="P:carbohydrate metabolic process"/>
    <property type="evidence" value="ECO:0007669"/>
    <property type="project" value="InterPro"/>
</dbReference>
<dbReference type="Pfam" id="PF00232">
    <property type="entry name" value="Glyco_hydro_1"/>
    <property type="match status" value="1"/>
</dbReference>
<dbReference type="PANTHER" id="PTHR10353">
    <property type="entry name" value="GLYCOSYL HYDROLASE"/>
    <property type="match status" value="1"/>
</dbReference>
<feature type="chain" id="PRO_5043663433" description="Beta-glucosidase" evidence="3">
    <location>
        <begin position="22"/>
        <end position="207"/>
    </location>
</feature>
<evidence type="ECO:0000313" key="5">
    <source>
        <dbReference type="Proteomes" id="UP001054889"/>
    </source>
</evidence>
<dbReference type="InterPro" id="IPR017853">
    <property type="entry name" value="GH"/>
</dbReference>
<dbReference type="EMBL" id="BQKI01000014">
    <property type="protein sequence ID" value="GJN07418.1"/>
    <property type="molecule type" value="Genomic_DNA"/>
</dbReference>